<organism evidence="2 3">
    <name type="scientific">Goodea atripinnis</name>
    <dbReference type="NCBI Taxonomy" id="208336"/>
    <lineage>
        <taxon>Eukaryota</taxon>
        <taxon>Metazoa</taxon>
        <taxon>Chordata</taxon>
        <taxon>Craniata</taxon>
        <taxon>Vertebrata</taxon>
        <taxon>Euteleostomi</taxon>
        <taxon>Actinopterygii</taxon>
        <taxon>Neopterygii</taxon>
        <taxon>Teleostei</taxon>
        <taxon>Neoteleostei</taxon>
        <taxon>Acanthomorphata</taxon>
        <taxon>Ovalentaria</taxon>
        <taxon>Atherinomorphae</taxon>
        <taxon>Cyprinodontiformes</taxon>
        <taxon>Goodeidae</taxon>
        <taxon>Goodea</taxon>
    </lineage>
</organism>
<sequence>AKNFHTPEIRSRLSAVMCHDTATADKFYVRHLNMQQSLEIRQLFEEATHGASAPAPSLTSLPEPRVPAKPRSEKRKRRVSVSESSSSEEAEVPYQESGSSALEEEMEEISRAKRQLAKKRVGDGKEEEDHDDDDDDEQEQGKKDQHEEEEKDQQQQEEEQQEEEDLKVRDFLTLFIFILCNSSFDL</sequence>
<dbReference type="Proteomes" id="UP001476798">
    <property type="component" value="Unassembled WGS sequence"/>
</dbReference>
<proteinExistence type="predicted"/>
<dbReference type="EMBL" id="JAHRIO010068304">
    <property type="protein sequence ID" value="MEQ2180272.1"/>
    <property type="molecule type" value="Genomic_DNA"/>
</dbReference>
<feature type="non-terminal residue" evidence="2">
    <location>
        <position position="1"/>
    </location>
</feature>
<feature type="compositionally biased region" description="Basic and acidic residues" evidence="1">
    <location>
        <begin position="139"/>
        <end position="154"/>
    </location>
</feature>
<feature type="compositionally biased region" description="Acidic residues" evidence="1">
    <location>
        <begin position="155"/>
        <end position="165"/>
    </location>
</feature>
<feature type="compositionally biased region" description="Acidic residues" evidence="1">
    <location>
        <begin position="125"/>
        <end position="138"/>
    </location>
</feature>
<evidence type="ECO:0000313" key="2">
    <source>
        <dbReference type="EMBL" id="MEQ2180272.1"/>
    </source>
</evidence>
<accession>A0ABV0P9Y5</accession>
<feature type="region of interest" description="Disordered" evidence="1">
    <location>
        <begin position="48"/>
        <end position="165"/>
    </location>
</feature>
<gene>
    <name evidence="2" type="ORF">GOODEAATRI_034252</name>
</gene>
<reference evidence="2 3" key="1">
    <citation type="submission" date="2021-06" db="EMBL/GenBank/DDBJ databases">
        <authorList>
            <person name="Palmer J.M."/>
        </authorList>
    </citation>
    <scope>NUCLEOTIDE SEQUENCE [LARGE SCALE GENOMIC DNA]</scope>
    <source>
        <strain evidence="2 3">GA_2019</strain>
        <tissue evidence="2">Muscle</tissue>
    </source>
</reference>
<comment type="caution">
    <text evidence="2">The sequence shown here is derived from an EMBL/GenBank/DDBJ whole genome shotgun (WGS) entry which is preliminary data.</text>
</comment>
<keyword evidence="3" id="KW-1185">Reference proteome</keyword>
<evidence type="ECO:0000313" key="3">
    <source>
        <dbReference type="Proteomes" id="UP001476798"/>
    </source>
</evidence>
<protein>
    <submittedName>
        <fullName evidence="2">Uncharacterized protein</fullName>
    </submittedName>
</protein>
<evidence type="ECO:0000256" key="1">
    <source>
        <dbReference type="SAM" id="MobiDB-lite"/>
    </source>
</evidence>
<name>A0ABV0P9Y5_9TELE</name>